<evidence type="ECO:0000313" key="14">
    <source>
        <dbReference type="Proteomes" id="UP000887116"/>
    </source>
</evidence>
<comment type="similarity">
    <text evidence="2">Belongs to the G-protein coupled receptor 1 family.</text>
</comment>
<evidence type="ECO:0000313" key="13">
    <source>
        <dbReference type="EMBL" id="GFR28774.1"/>
    </source>
</evidence>
<keyword evidence="10" id="KW-0807">Transducer</keyword>
<gene>
    <name evidence="13" type="primary">AVEN_203924_1</name>
    <name evidence="13" type="ORF">TNCT_3471</name>
</gene>
<evidence type="ECO:0000256" key="7">
    <source>
        <dbReference type="ARBA" id="ARBA00023136"/>
    </source>
</evidence>
<name>A0A8X6IUL9_TRICU</name>
<accession>A0A8X6IUL9</accession>
<dbReference type="OrthoDB" id="5959154at2759"/>
<keyword evidence="6" id="KW-0297">G-protein coupled receptor</keyword>
<dbReference type="Gene3D" id="1.20.1070.10">
    <property type="entry name" value="Rhodopsin 7-helix transmembrane proteins"/>
    <property type="match status" value="1"/>
</dbReference>
<evidence type="ECO:0000256" key="3">
    <source>
        <dbReference type="ARBA" id="ARBA00022475"/>
    </source>
</evidence>
<evidence type="ECO:0000256" key="5">
    <source>
        <dbReference type="ARBA" id="ARBA00022989"/>
    </source>
</evidence>
<evidence type="ECO:0000256" key="1">
    <source>
        <dbReference type="ARBA" id="ARBA00004651"/>
    </source>
</evidence>
<feature type="transmembrane region" description="Helical" evidence="11">
    <location>
        <begin position="132"/>
        <end position="154"/>
    </location>
</feature>
<dbReference type="InterPro" id="IPR008365">
    <property type="entry name" value="Prostanoid_rcpt"/>
</dbReference>
<evidence type="ECO:0000256" key="6">
    <source>
        <dbReference type="ARBA" id="ARBA00023040"/>
    </source>
</evidence>
<feature type="transmembrane region" description="Helical" evidence="11">
    <location>
        <begin position="58"/>
        <end position="79"/>
    </location>
</feature>
<dbReference type="GO" id="GO:0004930">
    <property type="term" value="F:G protein-coupled receptor activity"/>
    <property type="evidence" value="ECO:0007669"/>
    <property type="project" value="UniProtKB-KW"/>
</dbReference>
<dbReference type="GO" id="GO:0007204">
    <property type="term" value="P:positive regulation of cytosolic calcium ion concentration"/>
    <property type="evidence" value="ECO:0007669"/>
    <property type="project" value="TreeGrafter"/>
</dbReference>
<proteinExistence type="inferred from homology"/>
<dbReference type="PANTHER" id="PTHR11866:SF16">
    <property type="entry name" value="PROSTAGLANDIN E2 RECEPTOR EP4 SUBTYPE-LIKE PROTEIN"/>
    <property type="match status" value="1"/>
</dbReference>
<keyword evidence="14" id="KW-1185">Reference proteome</keyword>
<dbReference type="InterPro" id="IPR017452">
    <property type="entry name" value="GPCR_Rhodpsn_7TM"/>
</dbReference>
<keyword evidence="5 11" id="KW-1133">Transmembrane helix</keyword>
<comment type="subcellular location">
    <subcellularLocation>
        <location evidence="1">Cell membrane</location>
        <topology evidence="1">Multi-pass membrane protein</topology>
    </subcellularLocation>
</comment>
<dbReference type="GO" id="GO:0005886">
    <property type="term" value="C:plasma membrane"/>
    <property type="evidence" value="ECO:0007669"/>
    <property type="project" value="UniProtKB-SubCell"/>
</dbReference>
<evidence type="ECO:0000256" key="2">
    <source>
        <dbReference type="ARBA" id="ARBA00010663"/>
    </source>
</evidence>
<evidence type="ECO:0000259" key="12">
    <source>
        <dbReference type="PROSITE" id="PS50262"/>
    </source>
</evidence>
<evidence type="ECO:0000256" key="8">
    <source>
        <dbReference type="ARBA" id="ARBA00023170"/>
    </source>
</evidence>
<dbReference type="AlphaFoldDB" id="A0A8X6IUL9"/>
<evidence type="ECO:0000256" key="9">
    <source>
        <dbReference type="ARBA" id="ARBA00023180"/>
    </source>
</evidence>
<keyword evidence="4 11" id="KW-0812">Transmembrane</keyword>
<keyword evidence="3" id="KW-1003">Cell membrane</keyword>
<evidence type="ECO:0000256" key="4">
    <source>
        <dbReference type="ARBA" id="ARBA00022692"/>
    </source>
</evidence>
<dbReference type="SUPFAM" id="SSF81321">
    <property type="entry name" value="Family A G protein-coupled receptor-like"/>
    <property type="match status" value="1"/>
</dbReference>
<dbReference type="GO" id="GO:0007189">
    <property type="term" value="P:adenylate cyclase-activating G protein-coupled receptor signaling pathway"/>
    <property type="evidence" value="ECO:0007669"/>
    <property type="project" value="TreeGrafter"/>
</dbReference>
<feature type="transmembrane region" description="Helical" evidence="11">
    <location>
        <begin position="91"/>
        <end position="112"/>
    </location>
</feature>
<dbReference type="Proteomes" id="UP000887116">
    <property type="component" value="Unassembled WGS sequence"/>
</dbReference>
<evidence type="ECO:0000256" key="11">
    <source>
        <dbReference type="SAM" id="Phobius"/>
    </source>
</evidence>
<sequence>MASEDIIPFPSTPHHNSSISSTELQWPTALAFNATTNSDISFDHTEVHHRYISRGGQIFMTGVYIFGAVANIFSLLLLSQGKQARNRKLTLMIRCLAANDLMALCSSFFLVYMRIYLEPSFVASRWFCGLRVLTRFFGFSSGSVASVMAVERFIALTRPFFYQKIINHLSRQKPRAINVTDKIIKDVFNSSAKKCFISVINIKALIST</sequence>
<keyword evidence="9" id="KW-0325">Glycoprotein</keyword>
<dbReference type="PANTHER" id="PTHR11866">
    <property type="entry name" value="G-PROTEIN COUPLED RECEPTOR FAMILY 1 MEMBER"/>
    <property type="match status" value="1"/>
</dbReference>
<comment type="caution">
    <text evidence="13">The sequence shown here is derived from an EMBL/GenBank/DDBJ whole genome shotgun (WGS) entry which is preliminary data.</text>
</comment>
<dbReference type="InterPro" id="IPR000276">
    <property type="entry name" value="GPCR_Rhodpsn"/>
</dbReference>
<keyword evidence="8" id="KW-0675">Receptor</keyword>
<protein>
    <submittedName>
        <fullName evidence="13">G_PROTEIN_RECEP_F1_2 domain-containing protein</fullName>
    </submittedName>
</protein>
<dbReference type="PROSITE" id="PS00237">
    <property type="entry name" value="G_PROTEIN_RECEP_F1_1"/>
    <property type="match status" value="1"/>
</dbReference>
<reference evidence="13" key="1">
    <citation type="submission" date="2020-07" db="EMBL/GenBank/DDBJ databases">
        <title>Multicomponent nature underlies the extraordinary mechanical properties of spider dragline silk.</title>
        <authorList>
            <person name="Kono N."/>
            <person name="Nakamura H."/>
            <person name="Mori M."/>
            <person name="Yoshida Y."/>
            <person name="Ohtoshi R."/>
            <person name="Malay A.D."/>
            <person name="Moran D.A.P."/>
            <person name="Tomita M."/>
            <person name="Numata K."/>
            <person name="Arakawa K."/>
        </authorList>
    </citation>
    <scope>NUCLEOTIDE SEQUENCE</scope>
</reference>
<organism evidence="13 14">
    <name type="scientific">Trichonephila clavata</name>
    <name type="common">Joro spider</name>
    <name type="synonym">Nephila clavata</name>
    <dbReference type="NCBI Taxonomy" id="2740835"/>
    <lineage>
        <taxon>Eukaryota</taxon>
        <taxon>Metazoa</taxon>
        <taxon>Ecdysozoa</taxon>
        <taxon>Arthropoda</taxon>
        <taxon>Chelicerata</taxon>
        <taxon>Arachnida</taxon>
        <taxon>Araneae</taxon>
        <taxon>Araneomorphae</taxon>
        <taxon>Entelegynae</taxon>
        <taxon>Araneoidea</taxon>
        <taxon>Nephilidae</taxon>
        <taxon>Trichonephila</taxon>
    </lineage>
</organism>
<keyword evidence="7 11" id="KW-0472">Membrane</keyword>
<dbReference type="EMBL" id="BMAO01029004">
    <property type="protein sequence ID" value="GFR28774.1"/>
    <property type="molecule type" value="Genomic_DNA"/>
</dbReference>
<evidence type="ECO:0000256" key="10">
    <source>
        <dbReference type="ARBA" id="ARBA00023224"/>
    </source>
</evidence>
<dbReference type="PROSITE" id="PS50262">
    <property type="entry name" value="G_PROTEIN_RECEP_F1_2"/>
    <property type="match status" value="1"/>
</dbReference>
<feature type="domain" description="G-protein coupled receptors family 1 profile" evidence="12">
    <location>
        <begin position="70"/>
        <end position="208"/>
    </location>
</feature>